<protein>
    <submittedName>
        <fullName evidence="2">Uncharacterized protein</fullName>
    </submittedName>
</protein>
<feature type="region of interest" description="Disordered" evidence="1">
    <location>
        <begin position="364"/>
        <end position="538"/>
    </location>
</feature>
<accession>A0A5B7EM78</accession>
<organism evidence="2 3">
    <name type="scientific">Portunus trituberculatus</name>
    <name type="common">Swimming crab</name>
    <name type="synonym">Neptunus trituberculatus</name>
    <dbReference type="NCBI Taxonomy" id="210409"/>
    <lineage>
        <taxon>Eukaryota</taxon>
        <taxon>Metazoa</taxon>
        <taxon>Ecdysozoa</taxon>
        <taxon>Arthropoda</taxon>
        <taxon>Crustacea</taxon>
        <taxon>Multicrustacea</taxon>
        <taxon>Malacostraca</taxon>
        <taxon>Eumalacostraca</taxon>
        <taxon>Eucarida</taxon>
        <taxon>Decapoda</taxon>
        <taxon>Pleocyemata</taxon>
        <taxon>Brachyura</taxon>
        <taxon>Eubrachyura</taxon>
        <taxon>Portunoidea</taxon>
        <taxon>Portunidae</taxon>
        <taxon>Portuninae</taxon>
        <taxon>Portunus</taxon>
    </lineage>
</organism>
<evidence type="ECO:0000313" key="3">
    <source>
        <dbReference type="Proteomes" id="UP000324222"/>
    </source>
</evidence>
<dbReference type="AlphaFoldDB" id="A0A5B7EM78"/>
<evidence type="ECO:0000313" key="2">
    <source>
        <dbReference type="EMBL" id="MPC35282.1"/>
    </source>
</evidence>
<comment type="caution">
    <text evidence="2">The sequence shown here is derived from an EMBL/GenBank/DDBJ whole genome shotgun (WGS) entry which is preliminary data.</text>
</comment>
<feature type="region of interest" description="Disordered" evidence="1">
    <location>
        <begin position="22"/>
        <end position="70"/>
    </location>
</feature>
<reference evidence="2 3" key="1">
    <citation type="submission" date="2019-05" db="EMBL/GenBank/DDBJ databases">
        <title>Another draft genome of Portunus trituberculatus and its Hox gene families provides insights of decapod evolution.</title>
        <authorList>
            <person name="Jeong J.-H."/>
            <person name="Song I."/>
            <person name="Kim S."/>
            <person name="Choi T."/>
            <person name="Kim D."/>
            <person name="Ryu S."/>
            <person name="Kim W."/>
        </authorList>
    </citation>
    <scope>NUCLEOTIDE SEQUENCE [LARGE SCALE GENOMIC DNA]</scope>
    <source>
        <tissue evidence="2">Muscle</tissue>
    </source>
</reference>
<dbReference type="OrthoDB" id="6365728at2759"/>
<sequence>MLVAVWTHMKCISPPCEHHCGGPADRSESPAVYSSPCRRWEAPSNPPWQPRASSTLPPLVHHPSSPQHNPGHEACFEAKMKPGGLCPPGDGRALPPGEGVGMPHKLSDACAQFPKGPVTPREGRACLTPDLYEEGRQGSQPAHSPLNGHLGQEALLNGAFHRDCQVLSPPQSDDGDEDRAHPSPVGPRPSTVRPQGAPNAPAAAPPTLPSICGKRFEQLTVITAEPRGRGSTPPTNPTAPSPGSSALCSPSPGQQGAGLGRGVGLTSPRGCKGQRGRRKCSLEEVMSKLYSRHGTHTQAGHNALQNFPLTDRLLGVHQAPPRTGEGAGDRIVTLPPHHPSPTTPATSVCDSSSVALLPASAPVGQAVQGPGLRTSRQDTSPAAPSVRTPSVVSDSAAGVAGPAAAATADVEGSPHGVPDASPPLPRQDAPQDTQHPTDTDRDTPSGPDRGVTHAPAVLNPPASTTGHTSCSPPPEDTPACGGATAVSGGADIGGGVEEGKGEGERSTASPVEEPGSGRSSSVEVLEGDGACGSQASAI</sequence>
<feature type="compositionally biased region" description="Polar residues" evidence="1">
    <location>
        <begin position="461"/>
        <end position="470"/>
    </location>
</feature>
<feature type="compositionally biased region" description="Low complexity" evidence="1">
    <location>
        <begin position="389"/>
        <end position="410"/>
    </location>
</feature>
<gene>
    <name evidence="2" type="ORF">E2C01_028701</name>
</gene>
<name>A0A5B7EM78_PORTR</name>
<feature type="region of interest" description="Disordered" evidence="1">
    <location>
        <begin position="224"/>
        <end position="277"/>
    </location>
</feature>
<proteinExistence type="predicted"/>
<keyword evidence="3" id="KW-1185">Reference proteome</keyword>
<dbReference type="EMBL" id="VSRR010003238">
    <property type="protein sequence ID" value="MPC35282.1"/>
    <property type="molecule type" value="Genomic_DNA"/>
</dbReference>
<dbReference type="Proteomes" id="UP000324222">
    <property type="component" value="Unassembled WGS sequence"/>
</dbReference>
<feature type="region of interest" description="Disordered" evidence="1">
    <location>
        <begin position="164"/>
        <end position="210"/>
    </location>
</feature>
<evidence type="ECO:0000256" key="1">
    <source>
        <dbReference type="SAM" id="MobiDB-lite"/>
    </source>
</evidence>